<dbReference type="InterPro" id="IPR002109">
    <property type="entry name" value="Glutaredoxin"/>
</dbReference>
<feature type="domain" description="Glutaredoxin" evidence="1">
    <location>
        <begin position="3"/>
        <end position="57"/>
    </location>
</feature>
<protein>
    <submittedName>
        <fullName evidence="2">Glutaredoxin</fullName>
    </submittedName>
</protein>
<dbReference type="Pfam" id="PF00462">
    <property type="entry name" value="Glutaredoxin"/>
    <property type="match status" value="1"/>
</dbReference>
<dbReference type="Proteomes" id="UP000292160">
    <property type="component" value="Segment"/>
</dbReference>
<evidence type="ECO:0000313" key="3">
    <source>
        <dbReference type="Proteomes" id="UP000292160"/>
    </source>
</evidence>
<keyword evidence="3" id="KW-1185">Reference proteome</keyword>
<dbReference type="KEGG" id="vg:65071982"/>
<name>A0A481W5Q2_9CAUD</name>
<accession>A0A481W5Q2</accession>
<dbReference type="CDD" id="cd02976">
    <property type="entry name" value="NrdH"/>
    <property type="match status" value="1"/>
</dbReference>
<dbReference type="EMBL" id="MK554696">
    <property type="protein sequence ID" value="QBJ04204.1"/>
    <property type="molecule type" value="Genomic_DNA"/>
</dbReference>
<reference evidence="2 3" key="1">
    <citation type="submission" date="2019-02" db="EMBL/GenBank/DDBJ databases">
        <title>Genomic, morphological and functional characterisation of novel bacteriophage Fnu1 capable of disrupt Fusobacterium nucleatum biofilm.</title>
        <authorList>
            <person name="Kabwe M."/>
            <person name="Brown T.L."/>
            <person name="Dashper S."/>
            <person name="Speirs L."/>
            <person name="Ku H."/>
            <person name="Petrovski S."/>
            <person name="Chan H.T."/>
            <person name="Lock P."/>
            <person name="Tucci J."/>
        </authorList>
    </citation>
    <scope>NUCLEOTIDE SEQUENCE [LARGE SCALE GENOMIC DNA]</scope>
</reference>
<dbReference type="Gene3D" id="3.40.30.10">
    <property type="entry name" value="Glutaredoxin"/>
    <property type="match status" value="1"/>
</dbReference>
<organism evidence="2 3">
    <name type="scientific">Fusobacterium phage Fnu1</name>
    <dbReference type="NCBI Taxonomy" id="2530024"/>
    <lineage>
        <taxon>Viruses</taxon>
        <taxon>Duplodnaviria</taxon>
        <taxon>Heunggongvirae</taxon>
        <taxon>Uroviricota</taxon>
        <taxon>Caudoviricetes</taxon>
        <taxon>Latrobevirus</taxon>
        <taxon>Latrobevirus FNU1</taxon>
    </lineage>
</organism>
<evidence type="ECO:0000313" key="2">
    <source>
        <dbReference type="EMBL" id="QBJ04204.1"/>
    </source>
</evidence>
<dbReference type="InterPro" id="IPR036249">
    <property type="entry name" value="Thioredoxin-like_sf"/>
</dbReference>
<dbReference type="RefSeq" id="YP_010082974.1">
    <property type="nucleotide sequence ID" value="NC_055035.1"/>
</dbReference>
<proteinExistence type="predicted"/>
<dbReference type="SUPFAM" id="SSF52833">
    <property type="entry name" value="Thioredoxin-like"/>
    <property type="match status" value="1"/>
</dbReference>
<dbReference type="GeneID" id="65071982"/>
<evidence type="ECO:0000259" key="1">
    <source>
        <dbReference type="Pfam" id="PF00462"/>
    </source>
</evidence>
<sequence length="79" mass="9295">MLKLYTKSNCPNCLQLKNVLSNHSISFEIIEDEKELMRVGSKSRIMSAPILEINEKYYSYQDFNNFIEIFSQILLKNSK</sequence>